<dbReference type="EMBL" id="BK015380">
    <property type="protein sequence ID" value="DAE03970.1"/>
    <property type="molecule type" value="Genomic_DNA"/>
</dbReference>
<feature type="compositionally biased region" description="Pro residues" evidence="1">
    <location>
        <begin position="16"/>
        <end position="33"/>
    </location>
</feature>
<protein>
    <submittedName>
        <fullName evidence="2">Uncharacterized protein</fullName>
    </submittedName>
</protein>
<accession>A0A8S5PAH0</accession>
<name>A0A8S5PAH0_9CAUD</name>
<reference evidence="2" key="1">
    <citation type="journal article" date="2021" name="Proc. Natl. Acad. Sci. U.S.A.">
        <title>A Catalog of Tens of Thousands of Viruses from Human Metagenomes Reveals Hidden Associations with Chronic Diseases.</title>
        <authorList>
            <person name="Tisza M.J."/>
            <person name="Buck C.B."/>
        </authorList>
    </citation>
    <scope>NUCLEOTIDE SEQUENCE</scope>
    <source>
        <strain evidence="2">Ctuka10</strain>
    </source>
</reference>
<proteinExistence type="predicted"/>
<evidence type="ECO:0000313" key="2">
    <source>
        <dbReference type="EMBL" id="DAE03970.1"/>
    </source>
</evidence>
<organism evidence="2">
    <name type="scientific">Siphoviridae sp. ctuka10</name>
    <dbReference type="NCBI Taxonomy" id="2825716"/>
    <lineage>
        <taxon>Viruses</taxon>
        <taxon>Duplodnaviria</taxon>
        <taxon>Heunggongvirae</taxon>
        <taxon>Uroviricota</taxon>
        <taxon>Caudoviricetes</taxon>
    </lineage>
</organism>
<sequence length="33" mass="3324">MDRGGAVEVARTGPGRPSPQGPPPPPTTAPRCL</sequence>
<feature type="region of interest" description="Disordered" evidence="1">
    <location>
        <begin position="1"/>
        <end position="33"/>
    </location>
</feature>
<evidence type="ECO:0000256" key="1">
    <source>
        <dbReference type="SAM" id="MobiDB-lite"/>
    </source>
</evidence>